<reference evidence="4 5" key="1">
    <citation type="submission" date="2024-07" db="EMBL/GenBank/DDBJ databases">
        <title>Marimonas sp.nov., isolated from tidal-flat sediment.</title>
        <authorList>
            <person name="Jayan J.N."/>
            <person name="Lee S.S."/>
        </authorList>
    </citation>
    <scope>NUCLEOTIDE SEQUENCE [LARGE SCALE GENOMIC DNA]</scope>
    <source>
        <strain evidence="4 5">MJW-29</strain>
    </source>
</reference>
<proteinExistence type="predicted"/>
<dbReference type="EMBL" id="JBFNXX010000011">
    <property type="protein sequence ID" value="MEW9920960.1"/>
    <property type="molecule type" value="Genomic_DNA"/>
</dbReference>
<dbReference type="CDD" id="cd06257">
    <property type="entry name" value="DnaJ"/>
    <property type="match status" value="1"/>
</dbReference>
<dbReference type="RefSeq" id="WP_367878661.1">
    <property type="nucleotide sequence ID" value="NZ_JBFNXX010000011.1"/>
</dbReference>
<dbReference type="Gene3D" id="1.10.287.110">
    <property type="entry name" value="DnaJ domain"/>
    <property type="match status" value="1"/>
</dbReference>
<dbReference type="Proteomes" id="UP001556098">
    <property type="component" value="Unassembled WGS sequence"/>
</dbReference>
<dbReference type="SMART" id="SM00271">
    <property type="entry name" value="DnaJ"/>
    <property type="match status" value="1"/>
</dbReference>
<dbReference type="Gene3D" id="2.60.260.20">
    <property type="entry name" value="Urease metallochaperone UreE, N-terminal domain"/>
    <property type="match status" value="2"/>
</dbReference>
<gene>
    <name evidence="4" type="ORF">AB2B41_15200</name>
</gene>
<organism evidence="4 5">
    <name type="scientific">Sulfitobacter sediminis</name>
    <dbReference type="NCBI Taxonomy" id="3234186"/>
    <lineage>
        <taxon>Bacteria</taxon>
        <taxon>Pseudomonadati</taxon>
        <taxon>Pseudomonadota</taxon>
        <taxon>Alphaproteobacteria</taxon>
        <taxon>Rhodobacterales</taxon>
        <taxon>Roseobacteraceae</taxon>
        <taxon>Sulfitobacter</taxon>
    </lineage>
</organism>
<feature type="compositionally biased region" description="Pro residues" evidence="2">
    <location>
        <begin position="79"/>
        <end position="92"/>
    </location>
</feature>
<comment type="caution">
    <text evidence="4">The sequence shown here is derived from an EMBL/GenBank/DDBJ whole genome shotgun (WGS) entry which is preliminary data.</text>
</comment>
<evidence type="ECO:0000256" key="2">
    <source>
        <dbReference type="SAM" id="MobiDB-lite"/>
    </source>
</evidence>
<dbReference type="PROSITE" id="PS00636">
    <property type="entry name" value="DNAJ_1"/>
    <property type="match status" value="1"/>
</dbReference>
<dbReference type="InterPro" id="IPR002939">
    <property type="entry name" value="DnaJ_C"/>
</dbReference>
<dbReference type="InterPro" id="IPR001623">
    <property type="entry name" value="DnaJ_domain"/>
</dbReference>
<evidence type="ECO:0000259" key="3">
    <source>
        <dbReference type="PROSITE" id="PS50076"/>
    </source>
</evidence>
<feature type="domain" description="J" evidence="3">
    <location>
        <begin position="13"/>
        <end position="77"/>
    </location>
</feature>
<accession>A0ABV3RPP3</accession>
<evidence type="ECO:0000313" key="4">
    <source>
        <dbReference type="EMBL" id="MEW9920960.1"/>
    </source>
</evidence>
<dbReference type="PANTHER" id="PTHR43096:SF52">
    <property type="entry name" value="DNAJ HOMOLOG 1, MITOCHONDRIAL-RELATED"/>
    <property type="match status" value="1"/>
</dbReference>
<feature type="region of interest" description="Disordered" evidence="2">
    <location>
        <begin position="73"/>
        <end position="101"/>
    </location>
</feature>
<dbReference type="SUPFAM" id="SSF49493">
    <property type="entry name" value="HSP40/DnaJ peptide-binding domain"/>
    <property type="match status" value="2"/>
</dbReference>
<dbReference type="PANTHER" id="PTHR43096">
    <property type="entry name" value="DNAJ HOMOLOG 1, MITOCHONDRIAL-RELATED"/>
    <property type="match status" value="1"/>
</dbReference>
<protein>
    <submittedName>
        <fullName evidence="4">DnaJ C-terminal domain-containing protein</fullName>
    </submittedName>
</protein>
<keyword evidence="5" id="KW-1185">Reference proteome</keyword>
<evidence type="ECO:0000256" key="1">
    <source>
        <dbReference type="ARBA" id="ARBA00023186"/>
    </source>
</evidence>
<dbReference type="CDD" id="cd10747">
    <property type="entry name" value="DnaJ_C"/>
    <property type="match status" value="1"/>
</dbReference>
<dbReference type="PROSITE" id="PS50076">
    <property type="entry name" value="DNAJ_2"/>
    <property type="match status" value="1"/>
</dbReference>
<dbReference type="Pfam" id="PF00226">
    <property type="entry name" value="DnaJ"/>
    <property type="match status" value="1"/>
</dbReference>
<dbReference type="Pfam" id="PF01556">
    <property type="entry name" value="DnaJ_C"/>
    <property type="match status" value="1"/>
</dbReference>
<sequence length="320" mass="34686">MGSFGIYEMEYKDYYEILGVKRDASKDEIKKAFRKAARKYHPDVNPGAETEARFKDVNEAYEVLKDDERRAAYDQLGKSPPPGGGPFRPPPDWEGGFEFTGGGPEAEGVFSDFFEQLFRRGGGRQAGAGMGRGRGSDTHAQIEIAIEDAYRGASRTLSMRSPVMNPDGSMTLQDRSIAVQIPKGIQEGQHIRLGGQGAPGFGGGPAGDLFLEVSFAAHPVYRAEGRDLHLDLPIAPWEAALGGHVVMPTPGGKVDLLIPKNARNGQKMRLKGKGLPGTPAGDIYATLKIVNPKVTTEEGRRFFEDMAKAMPFDPRAHLGG</sequence>
<evidence type="ECO:0000313" key="5">
    <source>
        <dbReference type="Proteomes" id="UP001556098"/>
    </source>
</evidence>
<dbReference type="InterPro" id="IPR008971">
    <property type="entry name" value="HSP40/DnaJ_pept-bd"/>
</dbReference>
<keyword evidence="1" id="KW-0143">Chaperone</keyword>
<dbReference type="InterPro" id="IPR018253">
    <property type="entry name" value="DnaJ_domain_CS"/>
</dbReference>
<dbReference type="PRINTS" id="PR00625">
    <property type="entry name" value="JDOMAIN"/>
</dbReference>
<name>A0ABV3RPP3_9RHOB</name>
<dbReference type="InterPro" id="IPR036869">
    <property type="entry name" value="J_dom_sf"/>
</dbReference>
<dbReference type="SUPFAM" id="SSF46565">
    <property type="entry name" value="Chaperone J-domain"/>
    <property type="match status" value="1"/>
</dbReference>